<sequence>MKENLINVSKAEKHPHLPAQLKARLAELSVIFPAVGVPGIQKSEEPVRALGDENVWISPPLEEKDKISPPLEEKVRNSPPLEEKVGNSPPLEENVWISPPLEEKVRNSPPLEEKISPPLEEKVRNCLL</sequence>
<proteinExistence type="predicted"/>
<feature type="region of interest" description="Disordered" evidence="1">
    <location>
        <begin position="58"/>
        <end position="118"/>
    </location>
</feature>
<keyword evidence="3" id="KW-1185">Reference proteome</keyword>
<dbReference type="Ensembl" id="ENSOMET00000009424.1">
    <property type="protein sequence ID" value="ENSOMEP00000004283.1"/>
    <property type="gene ID" value="ENSOMEG00000000113.1"/>
</dbReference>
<evidence type="ECO:0000256" key="1">
    <source>
        <dbReference type="SAM" id="MobiDB-lite"/>
    </source>
</evidence>
<organism evidence="2 3">
    <name type="scientific">Oryzias melastigma</name>
    <name type="common">Marine medaka</name>
    <dbReference type="NCBI Taxonomy" id="30732"/>
    <lineage>
        <taxon>Eukaryota</taxon>
        <taxon>Metazoa</taxon>
        <taxon>Chordata</taxon>
        <taxon>Craniata</taxon>
        <taxon>Vertebrata</taxon>
        <taxon>Euteleostomi</taxon>
        <taxon>Actinopterygii</taxon>
        <taxon>Neopterygii</taxon>
        <taxon>Teleostei</taxon>
        <taxon>Neoteleostei</taxon>
        <taxon>Acanthomorphata</taxon>
        <taxon>Ovalentaria</taxon>
        <taxon>Atherinomorphae</taxon>
        <taxon>Beloniformes</taxon>
        <taxon>Adrianichthyidae</taxon>
        <taxon>Oryziinae</taxon>
        <taxon>Oryzias</taxon>
    </lineage>
</organism>
<reference evidence="2" key="2">
    <citation type="submission" date="2025-09" db="UniProtKB">
        <authorList>
            <consortium name="Ensembl"/>
        </authorList>
    </citation>
    <scope>IDENTIFICATION</scope>
</reference>
<dbReference type="AlphaFoldDB" id="A0A3B3BGW8"/>
<feature type="compositionally biased region" description="Basic and acidic residues" evidence="1">
    <location>
        <begin position="61"/>
        <end position="85"/>
    </location>
</feature>
<dbReference type="PaxDb" id="30732-ENSOMEP00000004283"/>
<name>A0A3B3BGW8_ORYME</name>
<evidence type="ECO:0000313" key="2">
    <source>
        <dbReference type="Ensembl" id="ENSOMEP00000004283.1"/>
    </source>
</evidence>
<dbReference type="Proteomes" id="UP000261560">
    <property type="component" value="Unplaced"/>
</dbReference>
<protein>
    <submittedName>
        <fullName evidence="2">Uncharacterized protein</fullName>
    </submittedName>
</protein>
<feature type="compositionally biased region" description="Basic and acidic residues" evidence="1">
    <location>
        <begin position="101"/>
        <end position="118"/>
    </location>
</feature>
<accession>A0A3B3BGW8</accession>
<reference evidence="2" key="1">
    <citation type="submission" date="2025-08" db="UniProtKB">
        <authorList>
            <consortium name="Ensembl"/>
        </authorList>
    </citation>
    <scope>IDENTIFICATION</scope>
</reference>
<evidence type="ECO:0000313" key="3">
    <source>
        <dbReference type="Proteomes" id="UP000261560"/>
    </source>
</evidence>